<dbReference type="Pfam" id="PF00144">
    <property type="entry name" value="Beta-lactamase"/>
    <property type="match status" value="1"/>
</dbReference>
<reference evidence="4 5" key="1">
    <citation type="submission" date="2019-03" db="EMBL/GenBank/DDBJ databases">
        <title>Genomic Encyclopedia of Type Strains, Phase IV (KMG-IV): sequencing the most valuable type-strain genomes for metagenomic binning, comparative biology and taxonomic classification.</title>
        <authorList>
            <person name="Goeker M."/>
        </authorList>
    </citation>
    <scope>NUCLEOTIDE SEQUENCE [LARGE SCALE GENOMIC DNA]</scope>
    <source>
        <strain evidence="4 5">DSM 21667</strain>
    </source>
</reference>
<dbReference type="AlphaFoldDB" id="A0A4V3DN92"/>
<comment type="caution">
    <text evidence="4">The sequence shown here is derived from an EMBL/GenBank/DDBJ whole genome shotgun (WGS) entry which is preliminary data.</text>
</comment>
<feature type="compositionally biased region" description="Basic and acidic residues" evidence="1">
    <location>
        <begin position="648"/>
        <end position="668"/>
    </location>
</feature>
<dbReference type="Proteomes" id="UP000295293">
    <property type="component" value="Unassembled WGS sequence"/>
</dbReference>
<dbReference type="InterPro" id="IPR001466">
    <property type="entry name" value="Beta-lactam-related"/>
</dbReference>
<evidence type="ECO:0000313" key="5">
    <source>
        <dbReference type="Proteomes" id="UP000295293"/>
    </source>
</evidence>
<feature type="region of interest" description="Disordered" evidence="1">
    <location>
        <begin position="608"/>
        <end position="668"/>
    </location>
</feature>
<dbReference type="InterPro" id="IPR050491">
    <property type="entry name" value="AmpC-like"/>
</dbReference>
<gene>
    <name evidence="4" type="ORF">DFR29_102186</name>
</gene>
<keyword evidence="5" id="KW-1185">Reference proteome</keyword>
<evidence type="ECO:0000259" key="3">
    <source>
        <dbReference type="Pfam" id="PF00144"/>
    </source>
</evidence>
<dbReference type="PANTHER" id="PTHR46825:SF9">
    <property type="entry name" value="BETA-LACTAMASE-RELATED DOMAIN-CONTAINING PROTEIN"/>
    <property type="match status" value="1"/>
</dbReference>
<name>A0A4V3DN92_9GAMM</name>
<feature type="domain" description="Beta-lactamase-related" evidence="3">
    <location>
        <begin position="62"/>
        <end position="332"/>
    </location>
</feature>
<dbReference type="RefSeq" id="WP_133817248.1">
    <property type="nucleotide sequence ID" value="NZ_SNZH01000002.1"/>
</dbReference>
<dbReference type="SUPFAM" id="SSF56601">
    <property type="entry name" value="beta-lactamase/transpeptidase-like"/>
    <property type="match status" value="1"/>
</dbReference>
<accession>A0A4V3DN92</accession>
<dbReference type="Gene3D" id="3.40.710.10">
    <property type="entry name" value="DD-peptidase/beta-lactamase superfamily"/>
    <property type="match status" value="1"/>
</dbReference>
<dbReference type="EMBL" id="SNZH01000002">
    <property type="protein sequence ID" value="TDR47526.1"/>
    <property type="molecule type" value="Genomic_DNA"/>
</dbReference>
<feature type="chain" id="PRO_5020714589" evidence="2">
    <location>
        <begin position="22"/>
        <end position="668"/>
    </location>
</feature>
<dbReference type="OrthoDB" id="119951at2"/>
<dbReference type="PANTHER" id="PTHR46825">
    <property type="entry name" value="D-ALANYL-D-ALANINE-CARBOXYPEPTIDASE/ENDOPEPTIDASE AMPH"/>
    <property type="match status" value="1"/>
</dbReference>
<evidence type="ECO:0000313" key="4">
    <source>
        <dbReference type="EMBL" id="TDR47526.1"/>
    </source>
</evidence>
<keyword evidence="2" id="KW-0732">Signal</keyword>
<dbReference type="InterPro" id="IPR012338">
    <property type="entry name" value="Beta-lactam/transpept-like"/>
</dbReference>
<protein>
    <submittedName>
        <fullName evidence="4">CubicO group peptidase (Beta-lactamase class C family)</fullName>
    </submittedName>
</protein>
<evidence type="ECO:0000256" key="2">
    <source>
        <dbReference type="SAM" id="SignalP"/>
    </source>
</evidence>
<organism evidence="4 5">
    <name type="scientific">Tahibacter aquaticus</name>
    <dbReference type="NCBI Taxonomy" id="520092"/>
    <lineage>
        <taxon>Bacteria</taxon>
        <taxon>Pseudomonadati</taxon>
        <taxon>Pseudomonadota</taxon>
        <taxon>Gammaproteobacteria</taxon>
        <taxon>Lysobacterales</taxon>
        <taxon>Rhodanobacteraceae</taxon>
        <taxon>Tahibacter</taxon>
    </lineage>
</organism>
<sequence length="668" mass="71620">MRIAKRLLTITLLGCSLGAAAQDGAELAAQFAAYLKRATDNGSWPVVVAGHVSQTASSTAVFTAAGDASSDSRFALGNSASIYAGLLLADLASSGRLRLDDPISRYLPADFRCADTRVCAITLQQLAAQDSGLPPLPANLFPRNPQQPWREFGEAELLDFLVNYRLPADPPSRESALGLVLLGWILSNIESEDYTNILSRRIATPLGLSATGNSNTDLLPGHRDGIELLPASASGLGASLALRSTVGDQLKLLQAMLRPVDSPLRAALLLSRQPRNARSSFGLGWRINMAREENEEWPVVWQAASGNGYASFVGFRTDRQQAVVLLANADTSLMPLGLSILGATSPQRPPQVEVALANPGEFAGLYEFSPGVQLLVRDSAGVLTAQPSGRLAARMKPLGDDLFELAGSAVQLSFQRDVLGRIETLRWAENGIIVPVRRLSARAPQLARAAVEMPREALAAFCGDYVVDEDVLARFHCSPRPALQFSAGALRELSAYAPDRFVSDDSEFEVIAERGSAGEVQALRLVMLGSETRLPRTQWQQAPADAQRWLQQQRAENAAARTLAARQAEAKTETPATAASVDPSHIPWLRELPAPVAAAAVAPAEKAATAASAPDAQMPPKSPVSTRRGELPAKANPVKSPIPAKVETLPEREPRHRFVPQRTEDKKQ</sequence>
<feature type="compositionally biased region" description="Low complexity" evidence="1">
    <location>
        <begin position="558"/>
        <end position="579"/>
    </location>
</feature>
<feature type="signal peptide" evidence="2">
    <location>
        <begin position="1"/>
        <end position="21"/>
    </location>
</feature>
<evidence type="ECO:0000256" key="1">
    <source>
        <dbReference type="SAM" id="MobiDB-lite"/>
    </source>
</evidence>
<proteinExistence type="predicted"/>
<feature type="region of interest" description="Disordered" evidence="1">
    <location>
        <begin position="558"/>
        <end position="581"/>
    </location>
</feature>